<dbReference type="PROSITE" id="PS51257">
    <property type="entry name" value="PROKAR_LIPOPROTEIN"/>
    <property type="match status" value="1"/>
</dbReference>
<sequence length="116" mass="12884">MRHSLPLILIATSLAGCTQRPDRLEPIAIPPSQYQDLSCDELTKLYTETHDRLDQLVASQNQAIVGDVRIFGANIGTVTNPEKQNLSSDIRLSMGRVNAIDYTMRRKTCTLPKGES</sequence>
<evidence type="ECO:0000313" key="1">
    <source>
        <dbReference type="EMBL" id="TPW33547.1"/>
    </source>
</evidence>
<organism evidence="1 2">
    <name type="scientific">Martelella alba</name>
    <dbReference type="NCBI Taxonomy" id="2590451"/>
    <lineage>
        <taxon>Bacteria</taxon>
        <taxon>Pseudomonadati</taxon>
        <taxon>Pseudomonadota</taxon>
        <taxon>Alphaproteobacteria</taxon>
        <taxon>Hyphomicrobiales</taxon>
        <taxon>Aurantimonadaceae</taxon>
        <taxon>Martelella</taxon>
    </lineage>
</organism>
<dbReference type="OrthoDB" id="7916240at2"/>
<dbReference type="EMBL" id="VHLG01000001">
    <property type="protein sequence ID" value="TPW33547.1"/>
    <property type="molecule type" value="Genomic_DNA"/>
</dbReference>
<comment type="caution">
    <text evidence="1">The sequence shown here is derived from an EMBL/GenBank/DDBJ whole genome shotgun (WGS) entry which is preliminary data.</text>
</comment>
<evidence type="ECO:0008006" key="3">
    <source>
        <dbReference type="Google" id="ProtNLM"/>
    </source>
</evidence>
<dbReference type="RefSeq" id="WP_141147486.1">
    <property type="nucleotide sequence ID" value="NZ_VHLG01000001.1"/>
</dbReference>
<gene>
    <name evidence="1" type="ORF">FJU08_03060</name>
</gene>
<keyword evidence="2" id="KW-1185">Reference proteome</keyword>
<accession>A0A506UJN7</accession>
<protein>
    <recommendedName>
        <fullName evidence="3">Lipoprotein</fullName>
    </recommendedName>
</protein>
<reference evidence="1 2" key="1">
    <citation type="submission" date="2019-06" db="EMBL/GenBank/DDBJ databases">
        <authorList>
            <person name="Li M."/>
        </authorList>
    </citation>
    <scope>NUCLEOTIDE SEQUENCE [LARGE SCALE GENOMIC DNA]</scope>
    <source>
        <strain evidence="1 2">BGMRC2036</strain>
    </source>
</reference>
<dbReference type="Proteomes" id="UP000318801">
    <property type="component" value="Unassembled WGS sequence"/>
</dbReference>
<name>A0A506UJN7_9HYPH</name>
<dbReference type="AlphaFoldDB" id="A0A506UJN7"/>
<proteinExistence type="predicted"/>
<evidence type="ECO:0000313" key="2">
    <source>
        <dbReference type="Proteomes" id="UP000318801"/>
    </source>
</evidence>